<dbReference type="GO" id="GO:0016705">
    <property type="term" value="F:oxidoreductase activity, acting on paired donors, with incorporation or reduction of molecular oxygen"/>
    <property type="evidence" value="ECO:0007669"/>
    <property type="project" value="InterPro"/>
</dbReference>
<feature type="binding site" description="axial binding residue" evidence="3">
    <location>
        <position position="318"/>
    </location>
    <ligand>
        <name>heme</name>
        <dbReference type="ChEBI" id="CHEBI:30413"/>
    </ligand>
    <ligandPart>
        <name>Fe</name>
        <dbReference type="ChEBI" id="CHEBI:18248"/>
    </ligandPart>
</feature>
<dbReference type="Pfam" id="PF00067">
    <property type="entry name" value="p450"/>
    <property type="match status" value="1"/>
</dbReference>
<keyword evidence="3" id="KW-0349">Heme</keyword>
<dbReference type="Proteomes" id="UP000541444">
    <property type="component" value="Unassembled WGS sequence"/>
</dbReference>
<comment type="cofactor">
    <cofactor evidence="3">
        <name>heme</name>
        <dbReference type="ChEBI" id="CHEBI:30413"/>
    </cofactor>
</comment>
<evidence type="ECO:0000256" key="1">
    <source>
        <dbReference type="ARBA" id="ARBA00022723"/>
    </source>
</evidence>
<dbReference type="PANTHER" id="PTHR24286">
    <property type="entry name" value="CYTOCHROME P450 26"/>
    <property type="match status" value="1"/>
</dbReference>
<dbReference type="Gene3D" id="1.10.630.10">
    <property type="entry name" value="Cytochrome P450"/>
    <property type="match status" value="1"/>
</dbReference>
<evidence type="ECO:0000256" key="2">
    <source>
        <dbReference type="ARBA" id="ARBA00023004"/>
    </source>
</evidence>
<dbReference type="InterPro" id="IPR001128">
    <property type="entry name" value="Cyt_P450"/>
</dbReference>
<keyword evidence="1 3" id="KW-0479">Metal-binding</keyword>
<evidence type="ECO:0000313" key="4">
    <source>
        <dbReference type="EMBL" id="KAF6134548.1"/>
    </source>
</evidence>
<gene>
    <name evidence="4" type="ORF">GIB67_022288</name>
</gene>
<evidence type="ECO:0000256" key="3">
    <source>
        <dbReference type="PIRSR" id="PIRSR602401-1"/>
    </source>
</evidence>
<dbReference type="PRINTS" id="PR00385">
    <property type="entry name" value="P450"/>
</dbReference>
<name>A0A7J7KW37_9MAGN</name>
<protein>
    <recommendedName>
        <fullName evidence="6">Cytochrome P450</fullName>
    </recommendedName>
</protein>
<sequence>MVFPTVVIIGQVGNKFVLGSDSDVFTMTQPITARRIVGDCTLTALSKPRYKLVKGAMMSFLKPESLQSYVSHLDEIVNAHIVSEIKEKESINAVDFMKKLTFDVTFTILFGIDRKSPKEAMFHDFDQIFKAWKQELLDGMINLRNDLLTWMLAIREENQEPITRVELIDSFIGIVIASHDTTSILLSLMMWKLARDPKIIAKVHEEQMEIFLRKRRSGEKKLTWTDLQSMKYTWRVAQELMRIIPLVFRNFREAAKDLYFGGYFIPKRWKVFWVSYGIQINENIFENPKVFDPSRFENPSKPISPDMYVPFGGGPHMCSGNKFARVEILTIIHHMVTKFEWSQGDSR</sequence>
<dbReference type="SUPFAM" id="SSF48264">
    <property type="entry name" value="Cytochrome P450"/>
    <property type="match status" value="1"/>
</dbReference>
<comment type="caution">
    <text evidence="4">The sequence shown here is derived from an EMBL/GenBank/DDBJ whole genome shotgun (WGS) entry which is preliminary data.</text>
</comment>
<dbReference type="GO" id="GO:0005506">
    <property type="term" value="F:iron ion binding"/>
    <property type="evidence" value="ECO:0007669"/>
    <property type="project" value="InterPro"/>
</dbReference>
<dbReference type="GO" id="GO:0016125">
    <property type="term" value="P:sterol metabolic process"/>
    <property type="evidence" value="ECO:0007669"/>
    <property type="project" value="TreeGrafter"/>
</dbReference>
<dbReference type="InterPro" id="IPR002401">
    <property type="entry name" value="Cyt_P450_E_grp-I"/>
</dbReference>
<dbReference type="PRINTS" id="PR00463">
    <property type="entry name" value="EP450I"/>
</dbReference>
<keyword evidence="2 3" id="KW-0408">Iron</keyword>
<dbReference type="GO" id="GO:0044550">
    <property type="term" value="P:secondary metabolite biosynthetic process"/>
    <property type="evidence" value="ECO:0007669"/>
    <property type="project" value="UniProtKB-ARBA"/>
</dbReference>
<dbReference type="GO" id="GO:0004497">
    <property type="term" value="F:monooxygenase activity"/>
    <property type="evidence" value="ECO:0007669"/>
    <property type="project" value="InterPro"/>
</dbReference>
<dbReference type="InterPro" id="IPR036396">
    <property type="entry name" value="Cyt_P450_sf"/>
</dbReference>
<keyword evidence="5" id="KW-1185">Reference proteome</keyword>
<dbReference type="AlphaFoldDB" id="A0A7J7KW37"/>
<dbReference type="EMBL" id="JACGCM010002835">
    <property type="protein sequence ID" value="KAF6134548.1"/>
    <property type="molecule type" value="Genomic_DNA"/>
</dbReference>
<evidence type="ECO:0000313" key="5">
    <source>
        <dbReference type="Proteomes" id="UP000541444"/>
    </source>
</evidence>
<dbReference type="OrthoDB" id="3945418at2759"/>
<evidence type="ECO:0008006" key="6">
    <source>
        <dbReference type="Google" id="ProtNLM"/>
    </source>
</evidence>
<proteinExistence type="predicted"/>
<reference evidence="4 5" key="1">
    <citation type="journal article" date="2020" name="IScience">
        <title>Genome Sequencing of the Endangered Kingdonia uniflora (Circaeasteraceae, Ranunculales) Reveals Potential Mechanisms of Evolutionary Specialization.</title>
        <authorList>
            <person name="Sun Y."/>
            <person name="Deng T."/>
            <person name="Zhang A."/>
            <person name="Moore M.J."/>
            <person name="Landis J.B."/>
            <person name="Lin N."/>
            <person name="Zhang H."/>
            <person name="Zhang X."/>
            <person name="Huang J."/>
            <person name="Zhang X."/>
            <person name="Sun H."/>
            <person name="Wang H."/>
        </authorList>
    </citation>
    <scope>NUCLEOTIDE SEQUENCE [LARGE SCALE GENOMIC DNA]</scope>
    <source>
        <strain evidence="4">TB1705</strain>
        <tissue evidence="4">Leaf</tissue>
    </source>
</reference>
<organism evidence="4 5">
    <name type="scientific">Kingdonia uniflora</name>
    <dbReference type="NCBI Taxonomy" id="39325"/>
    <lineage>
        <taxon>Eukaryota</taxon>
        <taxon>Viridiplantae</taxon>
        <taxon>Streptophyta</taxon>
        <taxon>Embryophyta</taxon>
        <taxon>Tracheophyta</taxon>
        <taxon>Spermatophyta</taxon>
        <taxon>Magnoliopsida</taxon>
        <taxon>Ranunculales</taxon>
        <taxon>Circaeasteraceae</taxon>
        <taxon>Kingdonia</taxon>
    </lineage>
</organism>
<dbReference type="GO" id="GO:0020037">
    <property type="term" value="F:heme binding"/>
    <property type="evidence" value="ECO:0007669"/>
    <property type="project" value="InterPro"/>
</dbReference>
<dbReference type="PANTHER" id="PTHR24286:SF256">
    <property type="entry name" value="CYTOCHROME P450 FAMILY PROTEIN"/>
    <property type="match status" value="1"/>
</dbReference>
<accession>A0A7J7KW37</accession>